<keyword evidence="2" id="KW-0472">Membrane</keyword>
<dbReference type="RefSeq" id="WP_209658145.1">
    <property type="nucleotide sequence ID" value="NZ_JAGGLI010000001.1"/>
</dbReference>
<dbReference type="EMBL" id="JAGGLI010000001">
    <property type="protein sequence ID" value="MBP2026260.1"/>
    <property type="molecule type" value="Genomic_DNA"/>
</dbReference>
<keyword evidence="2" id="KW-1133">Transmembrane helix</keyword>
<sequence>MNYKKVLKYILVFVILIGAGYLGYSFLNRPVEVSYINPSKEDFNETVLGSGRVIPKDYVILSPEVSAKITRINIREGDYVNRGQALASLDSSSVDNRIREINASINSANASYESIVSTNYDLAEKERLRLELELENLKREKDRYEILLKEGAIPEVEFTKLEDQFAILEKRLESAKITELSLSQNGTEAKKALSSVSQSRASLQSARSDYSKYTIISPISGTVVKLNSSAGEVVQTGQTIFEIADISEKYAYVEVDEKNITKISLGQKAYIYPSSNPDIAVESYVTKISNLVDKETGTVPIEVAIPPESLDLFLIDLSVTVELVINENKDALVLNASYILAEDGKTYILTEEEGIAKKLEITARGTGAKRIISGNISSSTMVLDPQEINENDKIKIKGEP</sequence>
<evidence type="ECO:0000313" key="5">
    <source>
        <dbReference type="Proteomes" id="UP001314903"/>
    </source>
</evidence>
<feature type="domain" description="CzcB-like barrel-sandwich hybrid" evidence="3">
    <location>
        <begin position="61"/>
        <end position="245"/>
    </location>
</feature>
<comment type="caution">
    <text evidence="4">The sequence shown here is derived from an EMBL/GenBank/DDBJ whole genome shotgun (WGS) entry which is preliminary data.</text>
</comment>
<reference evidence="4 5" key="1">
    <citation type="submission" date="2021-03" db="EMBL/GenBank/DDBJ databases">
        <title>Genomic Encyclopedia of Type Strains, Phase IV (KMG-IV): sequencing the most valuable type-strain genomes for metagenomic binning, comparative biology and taxonomic classification.</title>
        <authorList>
            <person name="Goeker M."/>
        </authorList>
    </citation>
    <scope>NUCLEOTIDE SEQUENCE [LARGE SCALE GENOMIC DNA]</scope>
    <source>
        <strain evidence="4 5">DSM 27512</strain>
    </source>
</reference>
<dbReference type="Gene3D" id="2.40.30.170">
    <property type="match status" value="1"/>
</dbReference>
<evidence type="ECO:0000256" key="2">
    <source>
        <dbReference type="SAM" id="Phobius"/>
    </source>
</evidence>
<accession>A0ABS4KER4</accession>
<dbReference type="PANTHER" id="PTHR30469:SF33">
    <property type="entry name" value="SLR1207 PROTEIN"/>
    <property type="match status" value="1"/>
</dbReference>
<feature type="coiled-coil region" evidence="1">
    <location>
        <begin position="120"/>
        <end position="178"/>
    </location>
</feature>
<organism evidence="4 5">
    <name type="scientific">Acetoanaerobium pronyense</name>
    <dbReference type="NCBI Taxonomy" id="1482736"/>
    <lineage>
        <taxon>Bacteria</taxon>
        <taxon>Bacillati</taxon>
        <taxon>Bacillota</taxon>
        <taxon>Clostridia</taxon>
        <taxon>Peptostreptococcales</taxon>
        <taxon>Filifactoraceae</taxon>
        <taxon>Acetoanaerobium</taxon>
    </lineage>
</organism>
<dbReference type="Pfam" id="PF25973">
    <property type="entry name" value="BSH_CzcB"/>
    <property type="match status" value="1"/>
</dbReference>
<name>A0ABS4KER4_9FIRM</name>
<keyword evidence="5" id="KW-1185">Reference proteome</keyword>
<dbReference type="InterPro" id="IPR058647">
    <property type="entry name" value="BSH_CzcB-like"/>
</dbReference>
<protein>
    <submittedName>
        <fullName evidence="4">HlyD family secretion protein</fullName>
    </submittedName>
</protein>
<evidence type="ECO:0000256" key="1">
    <source>
        <dbReference type="SAM" id="Coils"/>
    </source>
</evidence>
<evidence type="ECO:0000313" key="4">
    <source>
        <dbReference type="EMBL" id="MBP2026260.1"/>
    </source>
</evidence>
<dbReference type="Proteomes" id="UP001314903">
    <property type="component" value="Unassembled WGS sequence"/>
</dbReference>
<keyword evidence="2" id="KW-0812">Transmembrane</keyword>
<evidence type="ECO:0000259" key="3">
    <source>
        <dbReference type="Pfam" id="PF25973"/>
    </source>
</evidence>
<dbReference type="Gene3D" id="2.40.50.100">
    <property type="match status" value="1"/>
</dbReference>
<proteinExistence type="predicted"/>
<dbReference type="SUPFAM" id="SSF111369">
    <property type="entry name" value="HlyD-like secretion proteins"/>
    <property type="match status" value="1"/>
</dbReference>
<feature type="transmembrane region" description="Helical" evidence="2">
    <location>
        <begin position="7"/>
        <end position="27"/>
    </location>
</feature>
<dbReference type="PANTHER" id="PTHR30469">
    <property type="entry name" value="MULTIDRUG RESISTANCE PROTEIN MDTA"/>
    <property type="match status" value="1"/>
</dbReference>
<gene>
    <name evidence="4" type="ORF">J2Z35_000049</name>
</gene>
<keyword evidence="1" id="KW-0175">Coiled coil</keyword>
<dbReference type="Gene3D" id="1.10.287.470">
    <property type="entry name" value="Helix hairpin bin"/>
    <property type="match status" value="1"/>
</dbReference>